<sequence length="171" mass="19441">MIFHSEAGREGHLLPSSSFFQRSFNLRLVDQTVVAFELWWSLQTTPHQLAIGLTELLCSTTSPPQPKASRIKRFGLSTRLHQASLLENQFSATNIRASTTLAASLSLRPLDEHKMVVVKRNKARYDQREREETTQAANKRYQRPYQAMVKASSFRDAPLMNSLRGNQHVGC</sequence>
<protein>
    <submittedName>
        <fullName evidence="1">Uncharacterized protein</fullName>
    </submittedName>
</protein>
<reference evidence="1" key="1">
    <citation type="submission" date="2019-12" db="EMBL/GenBank/DDBJ databases">
        <title>Genome sequencing and annotation of Brassica cretica.</title>
        <authorList>
            <person name="Studholme D.J."/>
            <person name="Sarris P."/>
        </authorList>
    </citation>
    <scope>NUCLEOTIDE SEQUENCE</scope>
    <source>
        <strain evidence="1">PFS-109/04</strain>
        <tissue evidence="1">Leaf</tissue>
    </source>
</reference>
<evidence type="ECO:0000313" key="1">
    <source>
        <dbReference type="EMBL" id="KAF3505936.1"/>
    </source>
</evidence>
<dbReference type="EMBL" id="QGKX02001521">
    <property type="protein sequence ID" value="KAF3505936.1"/>
    <property type="molecule type" value="Genomic_DNA"/>
</dbReference>
<gene>
    <name evidence="1" type="ORF">F2Q69_00009834</name>
</gene>
<organism evidence="1 2">
    <name type="scientific">Brassica cretica</name>
    <name type="common">Mustard</name>
    <dbReference type="NCBI Taxonomy" id="69181"/>
    <lineage>
        <taxon>Eukaryota</taxon>
        <taxon>Viridiplantae</taxon>
        <taxon>Streptophyta</taxon>
        <taxon>Embryophyta</taxon>
        <taxon>Tracheophyta</taxon>
        <taxon>Spermatophyta</taxon>
        <taxon>Magnoliopsida</taxon>
        <taxon>eudicotyledons</taxon>
        <taxon>Gunneridae</taxon>
        <taxon>Pentapetalae</taxon>
        <taxon>rosids</taxon>
        <taxon>malvids</taxon>
        <taxon>Brassicales</taxon>
        <taxon>Brassicaceae</taxon>
        <taxon>Brassiceae</taxon>
        <taxon>Brassica</taxon>
    </lineage>
</organism>
<name>A0A8S9NQC8_BRACR</name>
<dbReference type="Proteomes" id="UP000712600">
    <property type="component" value="Unassembled WGS sequence"/>
</dbReference>
<comment type="caution">
    <text evidence="1">The sequence shown here is derived from an EMBL/GenBank/DDBJ whole genome shotgun (WGS) entry which is preliminary data.</text>
</comment>
<proteinExistence type="predicted"/>
<dbReference type="AlphaFoldDB" id="A0A8S9NQC8"/>
<accession>A0A8S9NQC8</accession>
<evidence type="ECO:0000313" key="2">
    <source>
        <dbReference type="Proteomes" id="UP000712600"/>
    </source>
</evidence>